<dbReference type="CDD" id="cd00371">
    <property type="entry name" value="HMA"/>
    <property type="match status" value="1"/>
</dbReference>
<comment type="caution">
    <text evidence="3">The sequence shown here is derived from an EMBL/GenBank/DDBJ whole genome shotgun (WGS) entry which is preliminary data.</text>
</comment>
<gene>
    <name evidence="3" type="ORF">KDL28_20650</name>
</gene>
<organism evidence="3 4">
    <name type="scientific">Pseudonocardia humida</name>
    <dbReference type="NCBI Taxonomy" id="2800819"/>
    <lineage>
        <taxon>Bacteria</taxon>
        <taxon>Bacillati</taxon>
        <taxon>Actinomycetota</taxon>
        <taxon>Actinomycetes</taxon>
        <taxon>Pseudonocardiales</taxon>
        <taxon>Pseudonocardiaceae</taxon>
        <taxon>Pseudonocardia</taxon>
    </lineage>
</organism>
<name>A0ABT1A3D6_9PSEU</name>
<dbReference type="PROSITE" id="PS50846">
    <property type="entry name" value="HMA_2"/>
    <property type="match status" value="1"/>
</dbReference>
<feature type="domain" description="HMA" evidence="2">
    <location>
        <begin position="13"/>
        <end position="77"/>
    </location>
</feature>
<dbReference type="Proteomes" id="UP001165283">
    <property type="component" value="Unassembled WGS sequence"/>
</dbReference>
<keyword evidence="1" id="KW-0479">Metal-binding</keyword>
<keyword evidence="4" id="KW-1185">Reference proteome</keyword>
<evidence type="ECO:0000256" key="1">
    <source>
        <dbReference type="ARBA" id="ARBA00022723"/>
    </source>
</evidence>
<dbReference type="SUPFAM" id="SSF55008">
    <property type="entry name" value="HMA, heavy metal-associated domain"/>
    <property type="match status" value="1"/>
</dbReference>
<dbReference type="EMBL" id="JAGSOV010000041">
    <property type="protein sequence ID" value="MCO1657471.1"/>
    <property type="molecule type" value="Genomic_DNA"/>
</dbReference>
<reference evidence="3" key="1">
    <citation type="submission" date="2021-04" db="EMBL/GenBank/DDBJ databases">
        <title>Pseudonocardia sp. nov., isolated from sandy soil of mangrove forest.</title>
        <authorList>
            <person name="Zan Z."/>
            <person name="Huang R."/>
            <person name="Liu W."/>
        </authorList>
    </citation>
    <scope>NUCLEOTIDE SEQUENCE</scope>
    <source>
        <strain evidence="3">S2-4</strain>
    </source>
</reference>
<dbReference type="InterPro" id="IPR036163">
    <property type="entry name" value="HMA_dom_sf"/>
</dbReference>
<sequence length="92" mass="9319">MRTMETRPAFGIVRTELAVVGMNCTSCARHVETALVTLGDVTAEVDIVSATAVVAHPATLPVADLVTAIEDAGYVVVGRGADGLGVALPEAG</sequence>
<dbReference type="PROSITE" id="PS01047">
    <property type="entry name" value="HMA_1"/>
    <property type="match status" value="1"/>
</dbReference>
<dbReference type="InterPro" id="IPR017969">
    <property type="entry name" value="Heavy-metal-associated_CS"/>
</dbReference>
<accession>A0ABT1A3D6</accession>
<protein>
    <submittedName>
        <fullName evidence="3">Heavy-metal-associated domain-containing protein</fullName>
    </submittedName>
</protein>
<dbReference type="Gene3D" id="3.30.70.100">
    <property type="match status" value="1"/>
</dbReference>
<dbReference type="RefSeq" id="WP_252441116.1">
    <property type="nucleotide sequence ID" value="NZ_JAGSOV010000041.1"/>
</dbReference>
<evidence type="ECO:0000259" key="2">
    <source>
        <dbReference type="PROSITE" id="PS50846"/>
    </source>
</evidence>
<dbReference type="InterPro" id="IPR006121">
    <property type="entry name" value="HMA_dom"/>
</dbReference>
<evidence type="ECO:0000313" key="4">
    <source>
        <dbReference type="Proteomes" id="UP001165283"/>
    </source>
</evidence>
<evidence type="ECO:0000313" key="3">
    <source>
        <dbReference type="EMBL" id="MCO1657471.1"/>
    </source>
</evidence>
<proteinExistence type="predicted"/>
<dbReference type="Pfam" id="PF00403">
    <property type="entry name" value="HMA"/>
    <property type="match status" value="1"/>
</dbReference>